<feature type="transmembrane region" description="Helical" evidence="1">
    <location>
        <begin position="133"/>
        <end position="151"/>
    </location>
</feature>
<gene>
    <name evidence="2" type="ORF">DRJ31_03235</name>
</gene>
<accession>A0A497ERC0</accession>
<feature type="transmembrane region" description="Helical" evidence="1">
    <location>
        <begin position="293"/>
        <end position="311"/>
    </location>
</feature>
<evidence type="ECO:0000313" key="2">
    <source>
        <dbReference type="EMBL" id="RLE49925.1"/>
    </source>
</evidence>
<protein>
    <recommendedName>
        <fullName evidence="4">Glycosyltransferase RgtA/B/C/D-like domain-containing protein</fullName>
    </recommendedName>
</protein>
<dbReference type="Proteomes" id="UP000278475">
    <property type="component" value="Unassembled WGS sequence"/>
</dbReference>
<comment type="caution">
    <text evidence="2">The sequence shown here is derived from an EMBL/GenBank/DDBJ whole genome shotgun (WGS) entry which is preliminary data.</text>
</comment>
<keyword evidence="1" id="KW-0472">Membrane</keyword>
<feature type="transmembrane region" description="Helical" evidence="1">
    <location>
        <begin position="171"/>
        <end position="191"/>
    </location>
</feature>
<keyword evidence="1" id="KW-0812">Transmembrane</keyword>
<feature type="transmembrane region" description="Helical" evidence="1">
    <location>
        <begin position="342"/>
        <end position="360"/>
    </location>
</feature>
<name>A0A497ERC0_9CREN</name>
<evidence type="ECO:0000256" key="1">
    <source>
        <dbReference type="SAM" id="Phobius"/>
    </source>
</evidence>
<dbReference type="AlphaFoldDB" id="A0A497ERC0"/>
<reference evidence="2 3" key="1">
    <citation type="submission" date="2018-06" db="EMBL/GenBank/DDBJ databases">
        <title>Extensive metabolic versatility and redundancy in microbially diverse, dynamic hydrothermal sediments.</title>
        <authorList>
            <person name="Dombrowski N."/>
            <person name="Teske A."/>
            <person name="Baker B.J."/>
        </authorList>
    </citation>
    <scope>NUCLEOTIDE SEQUENCE [LARGE SCALE GENOMIC DNA]</scope>
    <source>
        <strain evidence="2">B66_G16</strain>
    </source>
</reference>
<feature type="transmembrane region" description="Helical" evidence="1">
    <location>
        <begin position="77"/>
        <end position="97"/>
    </location>
</feature>
<dbReference type="EMBL" id="QMQV01000018">
    <property type="protein sequence ID" value="RLE49925.1"/>
    <property type="molecule type" value="Genomic_DNA"/>
</dbReference>
<sequence>MIFIFALAILFRLWVYWITDFATLGADVGRMAIIAHAWKLKGGVTTDLRPYDMANGFFYFPATLYLLYFFDLLGINPITAVAIFTFVFSIAGIYVFYKIARIFMDEDRAIASTFFYSLTFDFIWIYSFFGMFTFGWALLFFMISLYSALRLEEKLCWKWFLVNLLSTTACWLFHWFAIAGLCIAYFSIFLKQFITDLKTNWKYFLVLLSSLLIGFGISIPAYLPFIEYIGITRVYENQFDLLTFAMDRLLITPLQKFQIIFFTSYVGTILSSILVVGFVLTLALAYKWILTKNAFPIYFFLLLGFFSYVFLGELNMLRLNSLMWITYAMAYGYFFNKHKLNLILIPILFLIPSPSFPYLINALYNQADIFVPFADFHKFNKAMAWISENTPINSTFLIDGGGSGCTGASASFGERIFPLTSRRIFYFTDYCWAIYDRDEFMRRVELYRKVSIDPSCCIDELKEYGINYIFIGERWVGLNPRKFEEAGYELVYNESGYRIFKVN</sequence>
<proteinExistence type="predicted"/>
<organism evidence="2 3">
    <name type="scientific">Thermoproteota archaeon</name>
    <dbReference type="NCBI Taxonomy" id="2056631"/>
    <lineage>
        <taxon>Archaea</taxon>
        <taxon>Thermoproteota</taxon>
    </lineage>
</organism>
<evidence type="ECO:0000313" key="3">
    <source>
        <dbReference type="Proteomes" id="UP000278475"/>
    </source>
</evidence>
<feature type="transmembrane region" description="Helical" evidence="1">
    <location>
        <begin position="53"/>
        <end position="70"/>
    </location>
</feature>
<evidence type="ECO:0008006" key="4">
    <source>
        <dbReference type="Google" id="ProtNLM"/>
    </source>
</evidence>
<keyword evidence="1" id="KW-1133">Transmembrane helix</keyword>
<feature type="transmembrane region" description="Helical" evidence="1">
    <location>
        <begin position="203"/>
        <end position="223"/>
    </location>
</feature>
<feature type="transmembrane region" description="Helical" evidence="1">
    <location>
        <begin position="259"/>
        <end position="286"/>
    </location>
</feature>
<feature type="transmembrane region" description="Helical" evidence="1">
    <location>
        <begin position="317"/>
        <end position="335"/>
    </location>
</feature>